<evidence type="ECO:0000313" key="2">
    <source>
        <dbReference type="Proteomes" id="UP000175706"/>
    </source>
</evidence>
<dbReference type="InterPro" id="IPR010106">
    <property type="entry name" value="RpnA"/>
</dbReference>
<gene>
    <name evidence="1" type="ORF">BWGOE8_10010</name>
</gene>
<dbReference type="NCBIfam" id="TIGR01784">
    <property type="entry name" value="T_den_put_tspse"/>
    <property type="match status" value="1"/>
</dbReference>
<dbReference type="AlphaFoldDB" id="A0A1E8BBV6"/>
<evidence type="ECO:0000313" key="1">
    <source>
        <dbReference type="EMBL" id="OFD83268.1"/>
    </source>
</evidence>
<accession>A0A1E8BBV6</accession>
<name>A0A1E8BBV6_BACMY</name>
<dbReference type="EMBL" id="LXLT01000017">
    <property type="protein sequence ID" value="OFD83268.1"/>
    <property type="molecule type" value="Genomic_DNA"/>
</dbReference>
<dbReference type="PANTHER" id="PTHR41317">
    <property type="entry name" value="PD-(D_E)XK NUCLEASE FAMILY TRANSPOSASE"/>
    <property type="match status" value="1"/>
</dbReference>
<proteinExistence type="predicted"/>
<dbReference type="Proteomes" id="UP000175706">
    <property type="component" value="Unassembled WGS sequence"/>
</dbReference>
<sequence length="114" mass="13148">MLLLPAHEDEHLTQTLEEIAMNQDPILQKAMNKWENMSHDSSFRIAYEAREKLLLDEQAKLAHAREEGLEEGIEKGIEKGKIQLIRGMHKNGMPLEDIAKFTDLSTEEIRKLLL</sequence>
<dbReference type="PATRIC" id="fig|86662.25.peg.972"/>
<organism evidence="1 2">
    <name type="scientific">Bacillus mycoides</name>
    <dbReference type="NCBI Taxonomy" id="1405"/>
    <lineage>
        <taxon>Bacteria</taxon>
        <taxon>Bacillati</taxon>
        <taxon>Bacillota</taxon>
        <taxon>Bacilli</taxon>
        <taxon>Bacillales</taxon>
        <taxon>Bacillaceae</taxon>
        <taxon>Bacillus</taxon>
        <taxon>Bacillus cereus group</taxon>
    </lineage>
</organism>
<dbReference type="PANTHER" id="PTHR41317:SF1">
    <property type="entry name" value="PD-(D_E)XK NUCLEASE FAMILY TRANSPOSASE"/>
    <property type="match status" value="1"/>
</dbReference>
<reference evidence="1 2" key="1">
    <citation type="submission" date="2016-05" db="EMBL/GenBank/DDBJ databases">
        <title>Bacillus thuringiensis and Bacillus weihenstephanensis as novel biocontrol agents of wilt causing Verticillium species.</title>
        <authorList>
            <person name="Hollensteiner J."/>
            <person name="Wemheuer F."/>
            <person name="Harting R."/>
            <person name="Kolarzyk A."/>
            <person name="Diaz-Valerio S."/>
            <person name="Poehlein A."/>
            <person name="Brzuszkiewicz E."/>
            <person name="Nesemann K."/>
            <person name="Braus-Stromeyer S."/>
            <person name="Braus G."/>
            <person name="Daniel R."/>
            <person name="Liesegang H."/>
        </authorList>
    </citation>
    <scope>NUCLEOTIDE SEQUENCE [LARGE SCALE GENOMIC DNA]</scope>
    <source>
        <strain evidence="1 2">GOE8</strain>
    </source>
</reference>
<protein>
    <recommendedName>
        <fullName evidence="3">Signal transduction histidine kinase</fullName>
    </recommendedName>
</protein>
<evidence type="ECO:0008006" key="3">
    <source>
        <dbReference type="Google" id="ProtNLM"/>
    </source>
</evidence>
<comment type="caution">
    <text evidence="1">The sequence shown here is derived from an EMBL/GenBank/DDBJ whole genome shotgun (WGS) entry which is preliminary data.</text>
</comment>